<keyword evidence="1" id="KW-0472">Membrane</keyword>
<organism evidence="2 3">
    <name type="scientific">Eufriesea mexicana</name>
    <dbReference type="NCBI Taxonomy" id="516756"/>
    <lineage>
        <taxon>Eukaryota</taxon>
        <taxon>Metazoa</taxon>
        <taxon>Ecdysozoa</taxon>
        <taxon>Arthropoda</taxon>
        <taxon>Hexapoda</taxon>
        <taxon>Insecta</taxon>
        <taxon>Pterygota</taxon>
        <taxon>Neoptera</taxon>
        <taxon>Endopterygota</taxon>
        <taxon>Hymenoptera</taxon>
        <taxon>Apocrita</taxon>
        <taxon>Aculeata</taxon>
        <taxon>Apoidea</taxon>
        <taxon>Anthophila</taxon>
        <taxon>Apidae</taxon>
        <taxon>Eufriesea</taxon>
    </lineage>
</organism>
<accession>A0A310SWU6</accession>
<gene>
    <name evidence="2" type="ORF">WN48_07513</name>
</gene>
<keyword evidence="1" id="KW-1133">Transmembrane helix</keyword>
<evidence type="ECO:0000313" key="2">
    <source>
        <dbReference type="EMBL" id="OAD62596.1"/>
    </source>
</evidence>
<reference evidence="2 3" key="1">
    <citation type="submission" date="2015-07" db="EMBL/GenBank/DDBJ databases">
        <title>The genome of Eufriesea mexicana.</title>
        <authorList>
            <person name="Pan H."/>
            <person name="Kapheim K."/>
        </authorList>
    </citation>
    <scope>NUCLEOTIDE SEQUENCE [LARGE SCALE GENOMIC DNA]</scope>
    <source>
        <strain evidence="2">0111107269</strain>
        <tissue evidence="2">Whole body</tissue>
    </source>
</reference>
<dbReference type="AlphaFoldDB" id="A0A310SWU6"/>
<feature type="transmembrane region" description="Helical" evidence="1">
    <location>
        <begin position="7"/>
        <end position="28"/>
    </location>
</feature>
<feature type="transmembrane region" description="Helical" evidence="1">
    <location>
        <begin position="345"/>
        <end position="365"/>
    </location>
</feature>
<sequence length="559" mass="65702">VKEDKKVTVIFVLSQWIVPIIVTGLLYLSEYDTNATRDIENIKCFIENMFYLDDCYSNINPTNMSQIVDSEVHVTPLYRDYINDQDLMKLQNSNTQVNEIISKIQNLVFSIMNDTSTTPINTIIYNTSEFLNIIKYLEPDTYTRIIQYNKSAENESNLQKYINFNLVNIENNTNSQNNVQMSNYTDKDNEVSLFNYLITNSTKDILKEEAFNNEDNINTTEKLYFKELQLNITEIKGIIGNFTNVTQNYNTLVTSNDEIYIENLKHIHKTSEQNTLQNYYKNKNDHNNKQPEELKSTDFHYNSTLHKQNDLLGTKIITYQKDNISKIMQVYVTDKCFISIQFLRLHLFGLVFIIYFLPILLSSILQQYGKLNCQIILEKLKARNIILLNNSNFDSINETKNIQCNVSMDYKGPSTSKQDFKHLNENFQESKNFNKLQLIEIHQGNFNKTQDDHCKSKQYNISLDKKEVQSNMINEIENMLQLFDNIKMSLLCGILLWTPLFFELLIKVFMILYIPRWLLHVSYMVGIVFNMLRNIFNLKMIKLQKKNINTTKTNTIHPI</sequence>
<dbReference type="Proteomes" id="UP000250275">
    <property type="component" value="Unassembled WGS sequence"/>
</dbReference>
<feature type="non-terminal residue" evidence="2">
    <location>
        <position position="1"/>
    </location>
</feature>
<name>A0A310SWU6_9HYME</name>
<feature type="transmembrane region" description="Helical" evidence="1">
    <location>
        <begin position="488"/>
        <end position="511"/>
    </location>
</feature>
<keyword evidence="3" id="KW-1185">Reference proteome</keyword>
<proteinExistence type="predicted"/>
<evidence type="ECO:0000313" key="3">
    <source>
        <dbReference type="Proteomes" id="UP000250275"/>
    </source>
</evidence>
<protein>
    <submittedName>
        <fullName evidence="2">Uncharacterized protein</fullName>
    </submittedName>
</protein>
<keyword evidence="1" id="KW-0812">Transmembrane</keyword>
<evidence type="ECO:0000256" key="1">
    <source>
        <dbReference type="SAM" id="Phobius"/>
    </source>
</evidence>
<feature type="transmembrane region" description="Helical" evidence="1">
    <location>
        <begin position="517"/>
        <end position="536"/>
    </location>
</feature>
<feature type="non-terminal residue" evidence="2">
    <location>
        <position position="559"/>
    </location>
</feature>
<dbReference type="EMBL" id="KQ759843">
    <property type="protein sequence ID" value="OAD62596.1"/>
    <property type="molecule type" value="Genomic_DNA"/>
</dbReference>